<gene>
    <name evidence="9" type="primary">cobD</name>
    <name evidence="11" type="ORF">A6035_06060</name>
</gene>
<sequence>MDTSRARACGIALGFLVDAALADPSRRHPVAGFGAVASRLEGLLHPPADTGEAHETAGAHDTTAGRVAVRARGVVFTVVLVGGVTAAARGLDSAVATRPALRVATTAATVWACLGGTSLLRIARRQAELLERSDVEGSRRLLPWLCGRVPGALDAGQLARAVVESVAENTSDAAVATLFWAGLAGPAGAAAHRAANTLDAMVGHRSPRYLDFGWASARLDDVLGWPAARLAGLLTAAVAPVVSGRPAEAIRIWRRDASSHPSPNAGVAEASCAGALGVRLGGPTPYPYGTEQRPGLGDGPAPRPVDIRRAVRLMRAVQIGAAVAAVCAAAAGVPGARSGLRGSAD</sequence>
<dbReference type="Proteomes" id="UP000244928">
    <property type="component" value="Chromosome"/>
</dbReference>
<evidence type="ECO:0000256" key="10">
    <source>
        <dbReference type="SAM" id="MobiDB-lite"/>
    </source>
</evidence>
<dbReference type="KEGG" id="dlu:A6035_06060"/>
<evidence type="ECO:0000313" key="11">
    <source>
        <dbReference type="EMBL" id="AWH91793.1"/>
    </source>
</evidence>
<proteinExistence type="inferred from homology"/>
<evidence type="ECO:0000256" key="5">
    <source>
        <dbReference type="ARBA" id="ARBA00022573"/>
    </source>
</evidence>
<dbReference type="PANTHER" id="PTHR34308">
    <property type="entry name" value="COBALAMIN BIOSYNTHESIS PROTEIN CBIB"/>
    <property type="match status" value="1"/>
</dbReference>
<dbReference type="UniPathway" id="UPA00148"/>
<evidence type="ECO:0000256" key="4">
    <source>
        <dbReference type="ARBA" id="ARBA00022475"/>
    </source>
</evidence>
<dbReference type="GO" id="GO:0009236">
    <property type="term" value="P:cobalamin biosynthetic process"/>
    <property type="evidence" value="ECO:0007669"/>
    <property type="project" value="UniProtKB-UniRule"/>
</dbReference>
<evidence type="ECO:0000256" key="3">
    <source>
        <dbReference type="ARBA" id="ARBA00006263"/>
    </source>
</evidence>
<dbReference type="InterPro" id="IPR004485">
    <property type="entry name" value="Cobalamin_biosynth_CobD/CbiB"/>
</dbReference>
<evidence type="ECO:0000313" key="12">
    <source>
        <dbReference type="Proteomes" id="UP000244928"/>
    </source>
</evidence>
<name>A0A2S1R687_9ACTN</name>
<comment type="function">
    <text evidence="9">Converts cobyric acid to cobinamide by the addition of aminopropanol on the F carboxylic group.</text>
</comment>
<dbReference type="GO" id="GO:0048472">
    <property type="term" value="F:threonine-phosphate decarboxylase activity"/>
    <property type="evidence" value="ECO:0007669"/>
    <property type="project" value="InterPro"/>
</dbReference>
<dbReference type="GO" id="GO:0005886">
    <property type="term" value="C:plasma membrane"/>
    <property type="evidence" value="ECO:0007669"/>
    <property type="project" value="UniProtKB-SubCell"/>
</dbReference>
<dbReference type="GO" id="GO:0015420">
    <property type="term" value="F:ABC-type vitamin B12 transporter activity"/>
    <property type="evidence" value="ECO:0007669"/>
    <property type="project" value="UniProtKB-UniRule"/>
</dbReference>
<comment type="pathway">
    <text evidence="2 9">Cofactor biosynthesis; adenosylcobalamin biosynthesis.</text>
</comment>
<reference evidence="11 12" key="1">
    <citation type="submission" date="2016-04" db="EMBL/GenBank/DDBJ databases">
        <title>Complete genome sequence of Dietzia lutea YIM 80766T, a strain isolated from desert soil in Egypt.</title>
        <authorList>
            <person name="Zhao J."/>
            <person name="Hu B."/>
            <person name="Geng S."/>
            <person name="Nie Y."/>
            <person name="Tang Y."/>
        </authorList>
    </citation>
    <scope>NUCLEOTIDE SEQUENCE [LARGE SCALE GENOMIC DNA]</scope>
    <source>
        <strain evidence="11 12">YIM 80766</strain>
    </source>
</reference>
<protein>
    <recommendedName>
        <fullName evidence="9">Cobalamin biosynthesis protein CobD</fullName>
    </recommendedName>
</protein>
<evidence type="ECO:0000256" key="9">
    <source>
        <dbReference type="HAMAP-Rule" id="MF_00024"/>
    </source>
</evidence>
<feature type="region of interest" description="Disordered" evidence="10">
    <location>
        <begin position="283"/>
        <end position="302"/>
    </location>
</feature>
<comment type="similarity">
    <text evidence="3 9">Belongs to the CobD/CbiB family.</text>
</comment>
<evidence type="ECO:0000256" key="7">
    <source>
        <dbReference type="ARBA" id="ARBA00022989"/>
    </source>
</evidence>
<evidence type="ECO:0000256" key="1">
    <source>
        <dbReference type="ARBA" id="ARBA00004651"/>
    </source>
</evidence>
<dbReference type="EMBL" id="CP015449">
    <property type="protein sequence ID" value="AWH91793.1"/>
    <property type="molecule type" value="Genomic_DNA"/>
</dbReference>
<evidence type="ECO:0000256" key="2">
    <source>
        <dbReference type="ARBA" id="ARBA00004953"/>
    </source>
</evidence>
<dbReference type="PANTHER" id="PTHR34308:SF1">
    <property type="entry name" value="COBALAMIN BIOSYNTHESIS PROTEIN CBIB"/>
    <property type="match status" value="1"/>
</dbReference>
<accession>A0A2S1R687</accession>
<dbReference type="HAMAP" id="MF_00024">
    <property type="entry name" value="CobD_CbiB"/>
    <property type="match status" value="1"/>
</dbReference>
<keyword evidence="4 9" id="KW-1003">Cell membrane</keyword>
<evidence type="ECO:0000256" key="8">
    <source>
        <dbReference type="ARBA" id="ARBA00023136"/>
    </source>
</evidence>
<keyword evidence="8 9" id="KW-0472">Membrane</keyword>
<keyword evidence="6 9" id="KW-0812">Transmembrane</keyword>
<keyword evidence="7 9" id="KW-1133">Transmembrane helix</keyword>
<dbReference type="RefSeq" id="WP_108847050.1">
    <property type="nucleotide sequence ID" value="NZ_CP015449.1"/>
</dbReference>
<keyword evidence="5 9" id="KW-0169">Cobalamin biosynthesis</keyword>
<evidence type="ECO:0000256" key="6">
    <source>
        <dbReference type="ARBA" id="ARBA00022692"/>
    </source>
</evidence>
<keyword evidence="12" id="KW-1185">Reference proteome</keyword>
<organism evidence="11 12">
    <name type="scientific">Dietzia lutea</name>
    <dbReference type="NCBI Taxonomy" id="546160"/>
    <lineage>
        <taxon>Bacteria</taxon>
        <taxon>Bacillati</taxon>
        <taxon>Actinomycetota</taxon>
        <taxon>Actinomycetes</taxon>
        <taxon>Mycobacteriales</taxon>
        <taxon>Dietziaceae</taxon>
        <taxon>Dietzia</taxon>
    </lineage>
</organism>
<comment type="subcellular location">
    <subcellularLocation>
        <location evidence="1 9">Cell membrane</location>
        <topology evidence="1 9">Multi-pass membrane protein</topology>
    </subcellularLocation>
</comment>
<dbReference type="AlphaFoldDB" id="A0A2S1R687"/>
<dbReference type="Pfam" id="PF03186">
    <property type="entry name" value="CobD_Cbib"/>
    <property type="match status" value="1"/>
</dbReference>